<gene>
    <name evidence="2" type="primary">Ddb_1</name>
    <name evidence="2" type="ORF">GTO96_0008376</name>
</gene>
<evidence type="ECO:0000256" key="1">
    <source>
        <dbReference type="SAM" id="MobiDB-lite"/>
    </source>
</evidence>
<protein>
    <submittedName>
        <fullName evidence="2">TM2D1 protein</fullName>
    </submittedName>
</protein>
<evidence type="ECO:0000313" key="3">
    <source>
        <dbReference type="Proteomes" id="UP000886611"/>
    </source>
</evidence>
<organism evidence="2 3">
    <name type="scientific">Polypterus senegalus</name>
    <name type="common">Senegal bichir</name>
    <dbReference type="NCBI Taxonomy" id="55291"/>
    <lineage>
        <taxon>Eukaryota</taxon>
        <taxon>Metazoa</taxon>
        <taxon>Chordata</taxon>
        <taxon>Craniata</taxon>
        <taxon>Vertebrata</taxon>
        <taxon>Euteleostomi</taxon>
        <taxon>Actinopterygii</taxon>
        <taxon>Polypteriformes</taxon>
        <taxon>Polypteridae</taxon>
        <taxon>Polypterus</taxon>
    </lineage>
</organism>
<dbReference type="AlphaFoldDB" id="A0A8X8BNM6"/>
<feature type="compositionally biased region" description="Pro residues" evidence="1">
    <location>
        <begin position="110"/>
        <end position="152"/>
    </location>
</feature>
<keyword evidence="3" id="KW-1185">Reference proteome</keyword>
<dbReference type="InterPro" id="IPR036397">
    <property type="entry name" value="RNaseH_sf"/>
</dbReference>
<dbReference type="GO" id="GO:0003676">
    <property type="term" value="F:nucleic acid binding"/>
    <property type="evidence" value="ECO:0007669"/>
    <property type="project" value="InterPro"/>
</dbReference>
<proteinExistence type="predicted"/>
<sequence length="164" mass="18503">MKESFNLRFTRDLNISLRMSVSLSLECMIGASHSERGYHLFGPLKELLGGKKFKSNEKVTDTGQQLVNMQSEDLYSSGIKKLPERWNKGIAVAEDYIERQCKDTQRRTPPQQPEKAPPQQPEKAPPQCPEKAPPQQPEKAPPQQPEKAPPQCPEKALPFPAQDL</sequence>
<feature type="non-terminal residue" evidence="2">
    <location>
        <position position="1"/>
    </location>
</feature>
<evidence type="ECO:0000313" key="2">
    <source>
        <dbReference type="EMBL" id="KAG2461264.1"/>
    </source>
</evidence>
<feature type="non-terminal residue" evidence="2">
    <location>
        <position position="164"/>
    </location>
</feature>
<dbReference type="EMBL" id="JAATIS010004524">
    <property type="protein sequence ID" value="KAG2461264.1"/>
    <property type="molecule type" value="Genomic_DNA"/>
</dbReference>
<reference evidence="2 3" key="1">
    <citation type="journal article" date="2021" name="Cell">
        <title>Tracing the genetic footprints of vertebrate landing in non-teleost ray-finned fishes.</title>
        <authorList>
            <person name="Bi X."/>
            <person name="Wang K."/>
            <person name="Yang L."/>
            <person name="Pan H."/>
            <person name="Jiang H."/>
            <person name="Wei Q."/>
            <person name="Fang M."/>
            <person name="Yu H."/>
            <person name="Zhu C."/>
            <person name="Cai Y."/>
            <person name="He Y."/>
            <person name="Gan X."/>
            <person name="Zeng H."/>
            <person name="Yu D."/>
            <person name="Zhu Y."/>
            <person name="Jiang H."/>
            <person name="Qiu Q."/>
            <person name="Yang H."/>
            <person name="Zhang Y.E."/>
            <person name="Wang W."/>
            <person name="Zhu M."/>
            <person name="He S."/>
            <person name="Zhang G."/>
        </authorList>
    </citation>
    <scope>NUCLEOTIDE SEQUENCE [LARGE SCALE GENOMIC DNA]</scope>
    <source>
        <strain evidence="2">Bchr_013</strain>
    </source>
</reference>
<comment type="caution">
    <text evidence="2">The sequence shown here is derived from an EMBL/GenBank/DDBJ whole genome shotgun (WGS) entry which is preliminary data.</text>
</comment>
<feature type="region of interest" description="Disordered" evidence="1">
    <location>
        <begin position="100"/>
        <end position="164"/>
    </location>
</feature>
<dbReference type="Gene3D" id="3.30.420.10">
    <property type="entry name" value="Ribonuclease H-like superfamily/Ribonuclease H"/>
    <property type="match status" value="1"/>
</dbReference>
<accession>A0A8X8BNM6</accession>
<dbReference type="Proteomes" id="UP000886611">
    <property type="component" value="Unassembled WGS sequence"/>
</dbReference>
<name>A0A8X8BNM6_POLSE</name>